<keyword evidence="1" id="KW-0812">Transmembrane</keyword>
<dbReference type="Proteomes" id="UP001497416">
    <property type="component" value="Unassembled WGS sequence"/>
</dbReference>
<name>A0ABM9P5V3_9FLAO</name>
<protein>
    <submittedName>
        <fullName evidence="2">Uncharacterized protein</fullName>
    </submittedName>
</protein>
<keyword evidence="3" id="KW-1185">Reference proteome</keyword>
<proteinExistence type="predicted"/>
<sequence length="213" mass="24235">MENELKNSIEFLNYKVGKQHGFATPENYFDALESDIISKKTTETVPDTNGFSMPTNYFNELENDLIERISEISLPKKTNIGGVPEGYFDSLEDSILGKIKEEQIEESKQEVKVISLSQRIRKYIPVAAAASVLLFIATYFFIPSTEPGEVTIAELDEWFENGYGETNSYELAMLFTSDDFSEEEDLSVNVSDDTIEEYFNTIDTSTLIEFEEE</sequence>
<feature type="transmembrane region" description="Helical" evidence="1">
    <location>
        <begin position="123"/>
        <end position="142"/>
    </location>
</feature>
<dbReference type="EMBL" id="CAXIXY010000009">
    <property type="protein sequence ID" value="CAL2094424.1"/>
    <property type="molecule type" value="Genomic_DNA"/>
</dbReference>
<gene>
    <name evidence="2" type="ORF">T190607A01A_70030</name>
</gene>
<organism evidence="2 3">
    <name type="scientific">Tenacibaculum platacis</name>
    <dbReference type="NCBI Taxonomy" id="3137852"/>
    <lineage>
        <taxon>Bacteria</taxon>
        <taxon>Pseudomonadati</taxon>
        <taxon>Bacteroidota</taxon>
        <taxon>Flavobacteriia</taxon>
        <taxon>Flavobacteriales</taxon>
        <taxon>Flavobacteriaceae</taxon>
        <taxon>Tenacibaculum</taxon>
    </lineage>
</organism>
<keyword evidence="1" id="KW-0472">Membrane</keyword>
<reference evidence="2 3" key="1">
    <citation type="submission" date="2024-05" db="EMBL/GenBank/DDBJ databases">
        <authorList>
            <person name="Duchaud E."/>
        </authorList>
    </citation>
    <scope>NUCLEOTIDE SEQUENCE [LARGE SCALE GENOMIC DNA]</scope>
    <source>
        <strain evidence="2">Ena-SAMPLE-TAB-13-05-2024-13:56:06:370-140302</strain>
    </source>
</reference>
<keyword evidence="1" id="KW-1133">Transmembrane helix</keyword>
<comment type="caution">
    <text evidence="2">The sequence shown here is derived from an EMBL/GenBank/DDBJ whole genome shotgun (WGS) entry which is preliminary data.</text>
</comment>
<dbReference type="RefSeq" id="WP_348713922.1">
    <property type="nucleotide sequence ID" value="NZ_CAXIXY010000009.1"/>
</dbReference>
<evidence type="ECO:0000313" key="2">
    <source>
        <dbReference type="EMBL" id="CAL2094424.1"/>
    </source>
</evidence>
<evidence type="ECO:0000313" key="3">
    <source>
        <dbReference type="Proteomes" id="UP001497416"/>
    </source>
</evidence>
<accession>A0ABM9P5V3</accession>
<evidence type="ECO:0000256" key="1">
    <source>
        <dbReference type="SAM" id="Phobius"/>
    </source>
</evidence>